<feature type="compositionally biased region" description="Basic and acidic residues" evidence="6">
    <location>
        <begin position="1142"/>
        <end position="1160"/>
    </location>
</feature>
<feature type="region of interest" description="Disordered" evidence="6">
    <location>
        <begin position="574"/>
        <end position="627"/>
    </location>
</feature>
<evidence type="ECO:0000256" key="1">
    <source>
        <dbReference type="ARBA" id="ARBA00022723"/>
    </source>
</evidence>
<feature type="region of interest" description="Disordered" evidence="6">
    <location>
        <begin position="1116"/>
        <end position="1173"/>
    </location>
</feature>
<dbReference type="PROSITE" id="PS50016">
    <property type="entry name" value="ZF_PHD_2"/>
    <property type="match status" value="2"/>
</dbReference>
<dbReference type="InterPro" id="IPR034732">
    <property type="entry name" value="EPHD"/>
</dbReference>
<dbReference type="Gene3D" id="3.30.40.10">
    <property type="entry name" value="Zinc/RING finger domain, C3HC4 (zinc finger)"/>
    <property type="match status" value="4"/>
</dbReference>
<dbReference type="GO" id="GO:0006357">
    <property type="term" value="P:regulation of transcription by RNA polymerase II"/>
    <property type="evidence" value="ECO:0007669"/>
    <property type="project" value="TreeGrafter"/>
</dbReference>
<dbReference type="InterPro" id="IPR019786">
    <property type="entry name" value="Zinc_finger_PHD-type_CS"/>
</dbReference>
<feature type="domain" description="PHD-type" evidence="8">
    <location>
        <begin position="927"/>
        <end position="1039"/>
    </location>
</feature>
<dbReference type="InterPro" id="IPR011011">
    <property type="entry name" value="Znf_FYVE_PHD"/>
</dbReference>
<evidence type="ECO:0000256" key="4">
    <source>
        <dbReference type="PROSITE-ProRule" id="PRU00146"/>
    </source>
</evidence>
<feature type="region of interest" description="Disordered" evidence="6">
    <location>
        <begin position="43"/>
        <end position="66"/>
    </location>
</feature>
<dbReference type="InterPro" id="IPR013083">
    <property type="entry name" value="Znf_RING/FYVE/PHD"/>
</dbReference>
<dbReference type="CDD" id="cd15492">
    <property type="entry name" value="PHD_BRPF_JADE_like"/>
    <property type="match status" value="2"/>
</dbReference>
<feature type="domain" description="PHD-type" evidence="7">
    <location>
        <begin position="249"/>
        <end position="299"/>
    </location>
</feature>
<feature type="domain" description="PHD-type" evidence="8">
    <location>
        <begin position="304"/>
        <end position="425"/>
    </location>
</feature>
<name>A0A7S3XDH5_9CHLO</name>
<evidence type="ECO:0000313" key="9">
    <source>
        <dbReference type="EMBL" id="CAE0609324.1"/>
    </source>
</evidence>
<feature type="compositionally biased region" description="Gly residues" evidence="6">
    <location>
        <begin position="209"/>
        <end position="219"/>
    </location>
</feature>
<dbReference type="EMBL" id="HBIS01003491">
    <property type="protein sequence ID" value="CAE0609324.1"/>
    <property type="molecule type" value="Transcribed_RNA"/>
</dbReference>
<keyword evidence="1" id="KW-0479">Metal-binding</keyword>
<dbReference type="PROSITE" id="PS01359">
    <property type="entry name" value="ZF_PHD_1"/>
    <property type="match status" value="2"/>
</dbReference>
<proteinExistence type="predicted"/>
<keyword evidence="2 4" id="KW-0863">Zinc-finger</keyword>
<accession>A0A7S3XDH5</accession>
<dbReference type="PANTHER" id="PTHR13793:SF107">
    <property type="entry name" value="BROMODOMAIN-CONTAINING PROTEIN HOMOLOG"/>
    <property type="match status" value="1"/>
</dbReference>
<dbReference type="PANTHER" id="PTHR13793">
    <property type="entry name" value="PHD FINGER PROTEINS"/>
    <property type="match status" value="1"/>
</dbReference>
<evidence type="ECO:0000256" key="3">
    <source>
        <dbReference type="ARBA" id="ARBA00022833"/>
    </source>
</evidence>
<reference evidence="9" key="1">
    <citation type="submission" date="2021-01" db="EMBL/GenBank/DDBJ databases">
        <authorList>
            <person name="Corre E."/>
            <person name="Pelletier E."/>
            <person name="Niang G."/>
            <person name="Scheremetjew M."/>
            <person name="Finn R."/>
            <person name="Kale V."/>
            <person name="Holt S."/>
            <person name="Cochrane G."/>
            <person name="Meng A."/>
            <person name="Brown T."/>
            <person name="Cohen L."/>
        </authorList>
    </citation>
    <scope>NUCLEOTIDE SEQUENCE</scope>
    <source>
        <strain evidence="9">CCMP1897</strain>
    </source>
</reference>
<organism evidence="9">
    <name type="scientific">Picocystis salinarum</name>
    <dbReference type="NCBI Taxonomy" id="88271"/>
    <lineage>
        <taxon>Eukaryota</taxon>
        <taxon>Viridiplantae</taxon>
        <taxon>Chlorophyta</taxon>
        <taxon>Picocystophyceae</taxon>
        <taxon>Picocystales</taxon>
        <taxon>Picocystaceae</taxon>
        <taxon>Picocystis</taxon>
    </lineage>
</organism>
<dbReference type="Pfam" id="PF13832">
    <property type="entry name" value="zf-HC5HC2H_2"/>
    <property type="match status" value="2"/>
</dbReference>
<feature type="coiled-coil region" evidence="5">
    <location>
        <begin position="67"/>
        <end position="94"/>
    </location>
</feature>
<evidence type="ECO:0000256" key="2">
    <source>
        <dbReference type="ARBA" id="ARBA00022771"/>
    </source>
</evidence>
<keyword evidence="5" id="KW-0175">Coiled coil</keyword>
<feature type="region of interest" description="Disordered" evidence="6">
    <location>
        <begin position="180"/>
        <end position="229"/>
    </location>
</feature>
<keyword evidence="3" id="KW-0862">Zinc</keyword>
<gene>
    <name evidence="9" type="ORF">PSAL00342_LOCUS3143</name>
</gene>
<dbReference type="SMART" id="SM00249">
    <property type="entry name" value="PHD"/>
    <property type="match status" value="4"/>
</dbReference>
<feature type="region of interest" description="Disordered" evidence="6">
    <location>
        <begin position="426"/>
        <end position="457"/>
    </location>
</feature>
<evidence type="ECO:0000256" key="6">
    <source>
        <dbReference type="SAM" id="MobiDB-lite"/>
    </source>
</evidence>
<dbReference type="InterPro" id="IPR019787">
    <property type="entry name" value="Znf_PHD-finger"/>
</dbReference>
<dbReference type="InterPro" id="IPR001965">
    <property type="entry name" value="Znf_PHD"/>
</dbReference>
<dbReference type="AlphaFoldDB" id="A0A7S3XDH5"/>
<dbReference type="Pfam" id="PF13831">
    <property type="entry name" value="PHD_2"/>
    <property type="match status" value="2"/>
</dbReference>
<feature type="region of interest" description="Disordered" evidence="6">
    <location>
        <begin position="97"/>
        <end position="117"/>
    </location>
</feature>
<sequence>MVEDARTYLAKRRSVEWKDVPPPPLRDAPHTLWDALLEQSRARGVPPPNTLPPSLVAHANGTADRDRQRVKIKLKEARNAREAEKKKHVALLAKTRENLPQEQQDPSQPQKGLPALLPEPETSAFWAVVEDYFRHLTQVDLKRVLERYNVDEDDALRVPPVGREYQEFWDEDEAIERKYMEEDRKRRSQSVSKSKPTSVPKKEKSPGGTDPGLAGGTGGLNAAKSKKDGSTEELLTTIISPLEPGDDPNDVCDVCNEGESIEGNLILFCDKCNVAVHQICYGVKNVPSGEWLCRRCEEGLTPKQGECILCPRAGGALKPCADLVNGKKVWVHLFCSQWIPETYIKPEDTEAMEPVQNVCNIPKSRWKLQCVLCKEKHGACIQCSYGFCAVPFHPSCARKEQLLMEVSSQGVDGPVELKGYCSKHSRLTKGQGQRSKDAQNKRNVEAAPKKSLDTPVTPPAMIEAKKEPDCDFQFVEAATTKAEVDEKAGTRVPDDTMTGDLLDNCLEADLVALVNQFFMLESIQAKELATAVGVTEDEILNWAGGSSNVKLAQSVRGWVRALHEKNKNTTGISVVRSGTEEGDERKEASALGQNGGDGLLRRPTTELPRTHPSSKPLDGIADSSGPGQVTIEEERWSALGSRIPSEEYLHLYTQRILTAPRVSVDPVALVPSVKITSESGEASLSEAEKAPDAEEQLAERISSLIQEGRDEMSADEEWVQLETCTEFFAIAPEDEVVSEILILQTELIAQMLKNKNRLDALGEKIVKDLPEQQARVEKQVQATLDAYTYMEAWKANKRIQKKVLREQQQKAATQSAVDVVALKDPKVEGASMQFIDEFVLASTEEAVCVICGSGESDEKNPIVFCERCEIPVHQKCYSISAIPEGDWLCWPCKEYEDGLRLAGKDPKAERPPRWQRKPGTLPELPDLPKCMLCPIERGAFKRSKGGKWVHVYCAKHTPEITLRDNDAPDAVEGLGRIKPEMLQKHCSWCGLEGAVLHCSFKDCGLAFHPMCARRARFHMQTKSGPGGKTDYRFYCEKHSPMMRAKLNQLVGGDGGTGKVEEKTGVTMEEFKKLRRMRFEFERLRTICDRIVKREKLKSEAAMCAIDLAKASVKDPLASLQPDSNQRGMKRGLEDQEDPVQEASKRLRRSEERLRLDRERLMTPGEAQATNNRLPKGYLYVPLDSFVNARATRGQAGGPSEERVD</sequence>
<evidence type="ECO:0000259" key="8">
    <source>
        <dbReference type="PROSITE" id="PS51805"/>
    </source>
</evidence>
<protein>
    <submittedName>
        <fullName evidence="9">Uncharacterized protein</fullName>
    </submittedName>
</protein>
<feature type="compositionally biased region" description="Basic and acidic residues" evidence="6">
    <location>
        <begin position="434"/>
        <end position="452"/>
    </location>
</feature>
<feature type="domain" description="PHD-type" evidence="7">
    <location>
        <begin position="845"/>
        <end position="895"/>
    </location>
</feature>
<evidence type="ECO:0000256" key="5">
    <source>
        <dbReference type="SAM" id="Coils"/>
    </source>
</evidence>
<dbReference type="InterPro" id="IPR050701">
    <property type="entry name" value="Histone_Mod_Regulator"/>
</dbReference>
<dbReference type="CDD" id="cd15571">
    <property type="entry name" value="ePHD"/>
    <property type="match status" value="1"/>
</dbReference>
<feature type="compositionally biased region" description="Low complexity" evidence="6">
    <location>
        <begin position="189"/>
        <end position="199"/>
    </location>
</feature>
<dbReference type="GO" id="GO:0008270">
    <property type="term" value="F:zinc ion binding"/>
    <property type="evidence" value="ECO:0007669"/>
    <property type="project" value="UniProtKB-KW"/>
</dbReference>
<evidence type="ECO:0000259" key="7">
    <source>
        <dbReference type="PROSITE" id="PS50016"/>
    </source>
</evidence>
<dbReference type="SUPFAM" id="SSF57903">
    <property type="entry name" value="FYVE/PHD zinc finger"/>
    <property type="match status" value="2"/>
</dbReference>
<feature type="compositionally biased region" description="Polar residues" evidence="6">
    <location>
        <begin position="100"/>
        <end position="110"/>
    </location>
</feature>
<dbReference type="PROSITE" id="PS51805">
    <property type="entry name" value="EPHD"/>
    <property type="match status" value="2"/>
</dbReference>